<accession>A0A397IMD4</accession>
<name>A0A397IMD4_9GLOM</name>
<dbReference type="STRING" id="1348612.A0A397IMD4"/>
<evidence type="ECO:0000313" key="1">
    <source>
        <dbReference type="EMBL" id="RHZ77091.1"/>
    </source>
</evidence>
<reference evidence="1 2" key="1">
    <citation type="submission" date="2018-08" db="EMBL/GenBank/DDBJ databases">
        <title>Genome and evolution of the arbuscular mycorrhizal fungus Diversispora epigaea (formerly Glomus versiforme) and its bacterial endosymbionts.</title>
        <authorList>
            <person name="Sun X."/>
            <person name="Fei Z."/>
            <person name="Harrison M."/>
        </authorList>
    </citation>
    <scope>NUCLEOTIDE SEQUENCE [LARGE SCALE GENOMIC DNA]</scope>
    <source>
        <strain evidence="1 2">IT104</strain>
    </source>
</reference>
<dbReference type="AlphaFoldDB" id="A0A397IMD4"/>
<gene>
    <name evidence="1" type="ORF">Glove_186g76</name>
</gene>
<evidence type="ECO:0000313" key="2">
    <source>
        <dbReference type="Proteomes" id="UP000266861"/>
    </source>
</evidence>
<proteinExistence type="predicted"/>
<protein>
    <submittedName>
        <fullName evidence="1">Uncharacterized protein</fullName>
    </submittedName>
</protein>
<dbReference type="OrthoDB" id="2430997at2759"/>
<organism evidence="1 2">
    <name type="scientific">Diversispora epigaea</name>
    <dbReference type="NCBI Taxonomy" id="1348612"/>
    <lineage>
        <taxon>Eukaryota</taxon>
        <taxon>Fungi</taxon>
        <taxon>Fungi incertae sedis</taxon>
        <taxon>Mucoromycota</taxon>
        <taxon>Glomeromycotina</taxon>
        <taxon>Glomeromycetes</taxon>
        <taxon>Diversisporales</taxon>
        <taxon>Diversisporaceae</taxon>
        <taxon>Diversispora</taxon>
    </lineage>
</organism>
<dbReference type="EMBL" id="PQFF01000176">
    <property type="protein sequence ID" value="RHZ77091.1"/>
    <property type="molecule type" value="Genomic_DNA"/>
</dbReference>
<comment type="caution">
    <text evidence="1">The sequence shown here is derived from an EMBL/GenBank/DDBJ whole genome shotgun (WGS) entry which is preliminary data.</text>
</comment>
<keyword evidence="2" id="KW-1185">Reference proteome</keyword>
<sequence length="147" mass="16939">MVNQMLKKRKLINFKIGDLVQIKISKIDRFRCKYGILNVSYYNGELETLGTTTYPELDEIPLNQISIREATRLQSVGLISCSICNCKGPCDNNRCKCKKKTRNVQLKHLLRNVLNPQSASSTTAQLQWKRNYSDEIQQYDFSSDESP</sequence>
<dbReference type="Proteomes" id="UP000266861">
    <property type="component" value="Unassembled WGS sequence"/>
</dbReference>